<dbReference type="InterPro" id="IPR003141">
    <property type="entry name" value="Pol/His_phosphatase_N"/>
</dbReference>
<dbReference type="Pfam" id="PF02811">
    <property type="entry name" value="PHP"/>
    <property type="match status" value="1"/>
</dbReference>
<evidence type="ECO:0000256" key="1">
    <source>
        <dbReference type="ARBA" id="ARBA00004970"/>
    </source>
</evidence>
<keyword evidence="5 8" id="KW-0378">Hydrolase</keyword>
<dbReference type="PANTHER" id="PTHR21039:SF0">
    <property type="entry name" value="HISTIDINOL-PHOSPHATASE"/>
    <property type="match status" value="1"/>
</dbReference>
<dbReference type="GO" id="GO:0000105">
    <property type="term" value="P:L-histidine biosynthetic process"/>
    <property type="evidence" value="ECO:0007669"/>
    <property type="project" value="UniProtKB-UniRule"/>
</dbReference>
<organism evidence="10 11">
    <name type="scientific">Mediterraneibacter catenae</name>
    <dbReference type="NCBI Taxonomy" id="2594882"/>
    <lineage>
        <taxon>Bacteria</taxon>
        <taxon>Bacillati</taxon>
        <taxon>Bacillota</taxon>
        <taxon>Clostridia</taxon>
        <taxon>Lachnospirales</taxon>
        <taxon>Lachnospiraceae</taxon>
        <taxon>Mediterraneibacter</taxon>
    </lineage>
</organism>
<dbReference type="GO" id="GO:0005737">
    <property type="term" value="C:cytoplasm"/>
    <property type="evidence" value="ECO:0007669"/>
    <property type="project" value="TreeGrafter"/>
</dbReference>
<dbReference type="InterPro" id="IPR016195">
    <property type="entry name" value="Pol/histidinol_Pase-like"/>
</dbReference>
<dbReference type="InterPro" id="IPR010140">
    <property type="entry name" value="Histidinol_P_phosphatase_HisJ"/>
</dbReference>
<dbReference type="GO" id="GO:0004401">
    <property type="term" value="F:histidinol-phosphatase activity"/>
    <property type="evidence" value="ECO:0007669"/>
    <property type="project" value="UniProtKB-UniRule"/>
</dbReference>
<feature type="domain" description="Polymerase/histidinol phosphatase N-terminal" evidence="9">
    <location>
        <begin position="10"/>
        <end position="96"/>
    </location>
</feature>
<dbReference type="InterPro" id="IPR004013">
    <property type="entry name" value="PHP_dom"/>
</dbReference>
<accession>A0A5M9HUT2</accession>
<dbReference type="OrthoDB" id="9775255at2"/>
<name>A0A5M9HUT2_9FIRM</name>
<dbReference type="PANTHER" id="PTHR21039">
    <property type="entry name" value="HISTIDINOL PHOSPHATASE-RELATED"/>
    <property type="match status" value="1"/>
</dbReference>
<dbReference type="SMART" id="SM00481">
    <property type="entry name" value="POLIIIAc"/>
    <property type="match status" value="1"/>
</dbReference>
<keyword evidence="4 8" id="KW-0028">Amino-acid biosynthesis</keyword>
<sequence length="278" mass="32071">MRLDSTMIQGDFHMHTEFSTDSDASVRSMLDASVDRGIQTVCITDHLDLDYPPDEELGSEPFQFDLKEYFAVLTQIREEYRGRLDVRIGVELGLQPHLGRTYEELVREYPFDFVIGSLHLVHGMDPYYGKVFEGRTDGEVYRDAFCETLRCLESVSSFDVLGHLDYVVRYGRNKAQEYSYREFSDEIDEILKKVISGEKGLEMNMGGIKYGLGFTNPHPDVLKRYRELGGEIVTVGADAHRPEHVAYDFEEAGEILKSCGFHYYAEFRERRPVFKKIP</sequence>
<dbReference type="AlphaFoldDB" id="A0A5M9HUT2"/>
<evidence type="ECO:0000313" key="11">
    <source>
        <dbReference type="Proteomes" id="UP000322025"/>
    </source>
</evidence>
<dbReference type="UniPathway" id="UPA00031">
    <property type="reaction ID" value="UER00013"/>
</dbReference>
<proteinExistence type="inferred from homology"/>
<protein>
    <recommendedName>
        <fullName evidence="3 8">Histidinol-phosphatase</fullName>
        <shortName evidence="8">HolPase</shortName>
        <ecNumber evidence="3 8">3.1.3.15</ecNumber>
    </recommendedName>
</protein>
<dbReference type="EMBL" id="VMSO01000018">
    <property type="protein sequence ID" value="KAA8500704.1"/>
    <property type="molecule type" value="Genomic_DNA"/>
</dbReference>
<comment type="similarity">
    <text evidence="2 8">Belongs to the PHP hydrolase family. HisK subfamily.</text>
</comment>
<comment type="caution">
    <text evidence="10">The sequence shown here is derived from an EMBL/GenBank/DDBJ whole genome shotgun (WGS) entry which is preliminary data.</text>
</comment>
<dbReference type="SUPFAM" id="SSF89550">
    <property type="entry name" value="PHP domain-like"/>
    <property type="match status" value="1"/>
</dbReference>
<evidence type="ECO:0000259" key="9">
    <source>
        <dbReference type="SMART" id="SM00481"/>
    </source>
</evidence>
<dbReference type="Gene3D" id="3.20.20.140">
    <property type="entry name" value="Metal-dependent hydrolases"/>
    <property type="match status" value="1"/>
</dbReference>
<gene>
    <name evidence="10" type="ORF">FNY66_11990</name>
</gene>
<evidence type="ECO:0000256" key="3">
    <source>
        <dbReference type="ARBA" id="ARBA00013085"/>
    </source>
</evidence>
<reference evidence="10" key="1">
    <citation type="submission" date="2019-07" db="EMBL/GenBank/DDBJ databases">
        <authorList>
            <person name="Wongkuna S."/>
            <person name="Scaria J."/>
        </authorList>
    </citation>
    <scope>NUCLEOTIDE SEQUENCE [LARGE SCALE GENOMIC DNA]</scope>
    <source>
        <strain evidence="10">SW178</strain>
    </source>
</reference>
<keyword evidence="6 8" id="KW-0368">Histidine biosynthesis</keyword>
<evidence type="ECO:0000256" key="6">
    <source>
        <dbReference type="ARBA" id="ARBA00023102"/>
    </source>
</evidence>
<dbReference type="EC" id="3.1.3.15" evidence="3 8"/>
<evidence type="ECO:0000256" key="4">
    <source>
        <dbReference type="ARBA" id="ARBA00022605"/>
    </source>
</evidence>
<evidence type="ECO:0000256" key="2">
    <source>
        <dbReference type="ARBA" id="ARBA00009152"/>
    </source>
</evidence>
<evidence type="ECO:0000256" key="7">
    <source>
        <dbReference type="ARBA" id="ARBA00049158"/>
    </source>
</evidence>
<dbReference type="NCBIfam" id="TIGR01856">
    <property type="entry name" value="hisJ_fam"/>
    <property type="match status" value="1"/>
</dbReference>
<evidence type="ECO:0000313" key="10">
    <source>
        <dbReference type="EMBL" id="KAA8500704.1"/>
    </source>
</evidence>
<dbReference type="Proteomes" id="UP000322025">
    <property type="component" value="Unassembled WGS sequence"/>
</dbReference>
<keyword evidence="11" id="KW-1185">Reference proteome</keyword>
<evidence type="ECO:0000256" key="5">
    <source>
        <dbReference type="ARBA" id="ARBA00022801"/>
    </source>
</evidence>
<comment type="pathway">
    <text evidence="1 8">Amino-acid biosynthesis; L-histidine biosynthesis; L-histidine from 5-phospho-alpha-D-ribose 1-diphosphate: step 8/9.</text>
</comment>
<comment type="catalytic activity">
    <reaction evidence="7 8">
        <text>L-histidinol phosphate + H2O = L-histidinol + phosphate</text>
        <dbReference type="Rhea" id="RHEA:14465"/>
        <dbReference type="ChEBI" id="CHEBI:15377"/>
        <dbReference type="ChEBI" id="CHEBI:43474"/>
        <dbReference type="ChEBI" id="CHEBI:57699"/>
        <dbReference type="ChEBI" id="CHEBI:57980"/>
        <dbReference type="EC" id="3.1.3.15"/>
    </reaction>
</comment>
<evidence type="ECO:0000256" key="8">
    <source>
        <dbReference type="RuleBase" id="RU366003"/>
    </source>
</evidence>